<dbReference type="EMBL" id="CP021920">
    <property type="protein sequence ID" value="ASB90980.1"/>
    <property type="molecule type" value="Genomic_DNA"/>
</dbReference>
<dbReference type="Proteomes" id="UP000196877">
    <property type="component" value="Chromosome"/>
</dbReference>
<reference evidence="1 2" key="1">
    <citation type="submission" date="2017-06" db="EMBL/GenBank/DDBJ databases">
        <title>Genome sequence of Bacillus sonorensis strain SRCM101395.</title>
        <authorList>
            <person name="Cho S.H."/>
        </authorList>
    </citation>
    <scope>NUCLEOTIDE SEQUENCE [LARGE SCALE GENOMIC DNA]</scope>
    <source>
        <strain evidence="1 2">SRCM101395</strain>
    </source>
</reference>
<keyword evidence="2" id="KW-1185">Reference proteome</keyword>
<organism evidence="1 2">
    <name type="scientific">Bacillus sonorensis</name>
    <dbReference type="NCBI Taxonomy" id="119858"/>
    <lineage>
        <taxon>Bacteria</taxon>
        <taxon>Bacillati</taxon>
        <taxon>Bacillota</taxon>
        <taxon>Bacilli</taxon>
        <taxon>Bacillales</taxon>
        <taxon>Bacillaceae</taxon>
        <taxon>Bacillus</taxon>
    </lineage>
</organism>
<evidence type="ECO:0000313" key="2">
    <source>
        <dbReference type="Proteomes" id="UP000196877"/>
    </source>
</evidence>
<name>A0ABM6LNI2_9BACI</name>
<accession>A0ABM6LNI2</accession>
<sequence>MEMGLLNRLIEQAKNPKGFIGSIMLRIMNTAHTGMNKWALDKLRIREDSKFWTSVLEGAKQYMHCT</sequence>
<protein>
    <submittedName>
        <fullName evidence="1">Uncharacterized protein</fullName>
    </submittedName>
</protein>
<evidence type="ECO:0000313" key="1">
    <source>
        <dbReference type="EMBL" id="ASB90980.1"/>
    </source>
</evidence>
<gene>
    <name evidence="1" type="ORF">S101395_04492</name>
</gene>
<proteinExistence type="predicted"/>